<feature type="compositionally biased region" description="Acidic residues" evidence="1">
    <location>
        <begin position="1"/>
        <end position="11"/>
    </location>
</feature>
<protein>
    <submittedName>
        <fullName evidence="3">DUF1707 domain-containing protein</fullName>
    </submittedName>
</protein>
<dbReference type="EMBL" id="JBHSIM010000052">
    <property type="protein sequence ID" value="MFC4836001.1"/>
    <property type="molecule type" value="Genomic_DNA"/>
</dbReference>
<keyword evidence="4" id="KW-1185">Reference proteome</keyword>
<proteinExistence type="predicted"/>
<evidence type="ECO:0000256" key="1">
    <source>
        <dbReference type="SAM" id="MobiDB-lite"/>
    </source>
</evidence>
<reference evidence="4" key="1">
    <citation type="journal article" date="2019" name="Int. J. Syst. Evol. Microbiol.">
        <title>The Global Catalogue of Microorganisms (GCM) 10K type strain sequencing project: providing services to taxonomists for standard genome sequencing and annotation.</title>
        <authorList>
            <consortium name="The Broad Institute Genomics Platform"/>
            <consortium name="The Broad Institute Genome Sequencing Center for Infectious Disease"/>
            <person name="Wu L."/>
            <person name="Ma J."/>
        </authorList>
    </citation>
    <scope>NUCLEOTIDE SEQUENCE [LARGE SCALE GENOMIC DNA]</scope>
    <source>
        <strain evidence="4">CCUG 50347</strain>
    </source>
</reference>
<name>A0ABV9RRT1_9PSEU</name>
<dbReference type="PANTHER" id="PTHR40763">
    <property type="entry name" value="MEMBRANE PROTEIN-RELATED"/>
    <property type="match status" value="1"/>
</dbReference>
<organism evidence="3 4">
    <name type="scientific">Actinomycetospora chibensis</name>
    <dbReference type="NCBI Taxonomy" id="663606"/>
    <lineage>
        <taxon>Bacteria</taxon>
        <taxon>Bacillati</taxon>
        <taxon>Actinomycetota</taxon>
        <taxon>Actinomycetes</taxon>
        <taxon>Pseudonocardiales</taxon>
        <taxon>Pseudonocardiaceae</taxon>
        <taxon>Actinomycetospora</taxon>
    </lineage>
</organism>
<gene>
    <name evidence="3" type="ORF">ACFPEL_26585</name>
</gene>
<sequence length="255" mass="26449">MSEPASDDQTPDEQGANAPSRPPAVPAEPPPIRASDAEREQVAEVVRTAVADGRLTMVEGDERLRDAYAAIFRRDLAPITADLGPVDAAPGTDASVRRPLGRLDRPSSTASVAVLSGTQKRGEWTPGLTHRVFAFWGGAELSFRDARLDDAGLAIGAIAIMGGISLDLRGVPAGVEVTIQAVAIMGGIDVTVDPDTTVIEDGFGFMGGFEDGSGVPRRADGPRVRVTGLALMGGVSVSRKPPALEGGDDRSALES</sequence>
<feature type="domain" description="DUF1707" evidence="2">
    <location>
        <begin position="32"/>
        <end position="83"/>
    </location>
</feature>
<evidence type="ECO:0000259" key="2">
    <source>
        <dbReference type="Pfam" id="PF08044"/>
    </source>
</evidence>
<accession>A0ABV9RRT1</accession>
<dbReference type="Pfam" id="PF08044">
    <property type="entry name" value="DUF1707"/>
    <property type="match status" value="1"/>
</dbReference>
<feature type="region of interest" description="Disordered" evidence="1">
    <location>
        <begin position="1"/>
        <end position="40"/>
    </location>
</feature>
<dbReference type="Proteomes" id="UP001595909">
    <property type="component" value="Unassembled WGS sequence"/>
</dbReference>
<comment type="caution">
    <text evidence="3">The sequence shown here is derived from an EMBL/GenBank/DDBJ whole genome shotgun (WGS) entry which is preliminary data.</text>
</comment>
<dbReference type="PANTHER" id="PTHR40763:SF4">
    <property type="entry name" value="DUF1707 DOMAIN-CONTAINING PROTEIN"/>
    <property type="match status" value="1"/>
</dbReference>
<dbReference type="InterPro" id="IPR012551">
    <property type="entry name" value="DUF1707_SHOCT-like"/>
</dbReference>
<dbReference type="RefSeq" id="WP_274190014.1">
    <property type="nucleotide sequence ID" value="NZ_BAABHN010000052.1"/>
</dbReference>
<evidence type="ECO:0000313" key="3">
    <source>
        <dbReference type="EMBL" id="MFC4836001.1"/>
    </source>
</evidence>
<feature type="compositionally biased region" description="Pro residues" evidence="1">
    <location>
        <begin position="20"/>
        <end position="32"/>
    </location>
</feature>
<evidence type="ECO:0000313" key="4">
    <source>
        <dbReference type="Proteomes" id="UP001595909"/>
    </source>
</evidence>